<comment type="caution">
    <text evidence="5">The sequence shown here is derived from an EMBL/GenBank/DDBJ whole genome shotgun (WGS) entry which is preliminary data.</text>
</comment>
<name>A0A495VT67_9PSEU</name>
<dbReference type="Pfam" id="PF13559">
    <property type="entry name" value="DUF4129"/>
    <property type="match status" value="1"/>
</dbReference>
<feature type="signal peptide" evidence="3">
    <location>
        <begin position="1"/>
        <end position="21"/>
    </location>
</feature>
<evidence type="ECO:0000259" key="4">
    <source>
        <dbReference type="Pfam" id="PF13559"/>
    </source>
</evidence>
<sequence>MRPRLALALLAGAALVVVAVAANGASPVPYEARDAADDAPPPAPQATSTPVDTSVDGSAVGGSLVVVLIVLGVMALIVFLGLFTTLRLPKRRRRGAGMAVDAADAEHQAAPAALVLGARRALAGIEARTAGPPRDAVVSAWLTLEEAAADSGAARAPHETPTEFTGALLARHRVDATATAELRSVYQRARFGVADVTDDDARTARDALRRIVHDLAPVRGAR</sequence>
<proteinExistence type="predicted"/>
<feature type="region of interest" description="Disordered" evidence="1">
    <location>
        <begin position="31"/>
        <end position="54"/>
    </location>
</feature>
<dbReference type="InterPro" id="IPR025403">
    <property type="entry name" value="TgpA-like_C"/>
</dbReference>
<dbReference type="OrthoDB" id="5198230at2"/>
<dbReference type="RefSeq" id="WP_121002156.1">
    <property type="nucleotide sequence ID" value="NZ_RBXO01000001.1"/>
</dbReference>
<dbReference type="Proteomes" id="UP000282084">
    <property type="component" value="Unassembled WGS sequence"/>
</dbReference>
<accession>A0A495VT67</accession>
<keyword evidence="3" id="KW-0732">Signal</keyword>
<evidence type="ECO:0000256" key="2">
    <source>
        <dbReference type="SAM" id="Phobius"/>
    </source>
</evidence>
<feature type="chain" id="PRO_5038510052" evidence="3">
    <location>
        <begin position="22"/>
        <end position="222"/>
    </location>
</feature>
<keyword evidence="2" id="KW-1133">Transmembrane helix</keyword>
<evidence type="ECO:0000256" key="3">
    <source>
        <dbReference type="SAM" id="SignalP"/>
    </source>
</evidence>
<feature type="transmembrane region" description="Helical" evidence="2">
    <location>
        <begin position="59"/>
        <end position="84"/>
    </location>
</feature>
<dbReference type="AlphaFoldDB" id="A0A495VT67"/>
<reference evidence="5 6" key="1">
    <citation type="submission" date="2018-10" db="EMBL/GenBank/DDBJ databases">
        <title>Sequencing the genomes of 1000 actinobacteria strains.</title>
        <authorList>
            <person name="Klenk H.-P."/>
        </authorList>
    </citation>
    <scope>NUCLEOTIDE SEQUENCE [LARGE SCALE GENOMIC DNA]</scope>
    <source>
        <strain evidence="5 6">DSM 43800</strain>
    </source>
</reference>
<keyword evidence="6" id="KW-1185">Reference proteome</keyword>
<dbReference type="EMBL" id="RBXO01000001">
    <property type="protein sequence ID" value="RKT52532.1"/>
    <property type="molecule type" value="Genomic_DNA"/>
</dbReference>
<gene>
    <name evidence="5" type="ORF">C8E97_1049</name>
</gene>
<evidence type="ECO:0000256" key="1">
    <source>
        <dbReference type="SAM" id="MobiDB-lite"/>
    </source>
</evidence>
<protein>
    <submittedName>
        <fullName evidence="5">Uncharacterized protein DUF4129</fullName>
    </submittedName>
</protein>
<evidence type="ECO:0000313" key="5">
    <source>
        <dbReference type="EMBL" id="RKT52532.1"/>
    </source>
</evidence>
<feature type="compositionally biased region" description="Polar residues" evidence="1">
    <location>
        <begin position="45"/>
        <end position="54"/>
    </location>
</feature>
<evidence type="ECO:0000313" key="6">
    <source>
        <dbReference type="Proteomes" id="UP000282084"/>
    </source>
</evidence>
<organism evidence="5 6">
    <name type="scientific">Saccharothrix australiensis</name>
    <dbReference type="NCBI Taxonomy" id="2072"/>
    <lineage>
        <taxon>Bacteria</taxon>
        <taxon>Bacillati</taxon>
        <taxon>Actinomycetota</taxon>
        <taxon>Actinomycetes</taxon>
        <taxon>Pseudonocardiales</taxon>
        <taxon>Pseudonocardiaceae</taxon>
        <taxon>Saccharothrix</taxon>
    </lineage>
</organism>
<feature type="domain" description="Protein-glutamine gamma-glutamyltransferase-like C-terminal" evidence="4">
    <location>
        <begin position="140"/>
        <end position="209"/>
    </location>
</feature>
<keyword evidence="2" id="KW-0812">Transmembrane</keyword>
<keyword evidence="2" id="KW-0472">Membrane</keyword>